<reference evidence="2" key="1">
    <citation type="submission" date="2017-02" db="EMBL/GenBank/DDBJ databases">
        <authorList>
            <person name="Tetz G."/>
            <person name="Tetz V."/>
        </authorList>
    </citation>
    <scope>NUCLEOTIDE SEQUENCE [LARGE SCALE GENOMIC DNA]</scope>
    <source>
        <strain evidence="2">VT16-26</strain>
    </source>
</reference>
<accession>A0A202C4T7</accession>
<dbReference type="Proteomes" id="UP000196355">
    <property type="component" value="Unassembled WGS sequence"/>
</dbReference>
<evidence type="ECO:0000313" key="2">
    <source>
        <dbReference type="Proteomes" id="UP000196355"/>
    </source>
</evidence>
<sequence>MFKNTKLLLKIRTKNKRYTTNNLKYFKIIEITDILSELIKKTDKIISLFVWNFTISTILSVD</sequence>
<dbReference type="EMBL" id="MVAG01000103">
    <property type="protein sequence ID" value="OVE58704.1"/>
    <property type="molecule type" value="Genomic_DNA"/>
</dbReference>
<gene>
    <name evidence="1" type="ORF">B0E34_06755</name>
</gene>
<name>A0A202C4T7_9FLAO</name>
<evidence type="ECO:0000313" key="1">
    <source>
        <dbReference type="EMBL" id="OVE58704.1"/>
    </source>
</evidence>
<proteinExistence type="predicted"/>
<organism evidence="1 2">
    <name type="scientific">Chryseobacterium mucoviscidosis</name>
    <dbReference type="NCBI Taxonomy" id="1945581"/>
    <lineage>
        <taxon>Bacteria</taxon>
        <taxon>Pseudomonadati</taxon>
        <taxon>Bacteroidota</taxon>
        <taxon>Flavobacteriia</taxon>
        <taxon>Flavobacteriales</taxon>
        <taxon>Weeksellaceae</taxon>
        <taxon>Chryseobacterium group</taxon>
        <taxon>Chryseobacterium</taxon>
    </lineage>
</organism>
<keyword evidence="2" id="KW-1185">Reference proteome</keyword>
<comment type="caution">
    <text evidence="1">The sequence shown here is derived from an EMBL/GenBank/DDBJ whole genome shotgun (WGS) entry which is preliminary data.</text>
</comment>
<protein>
    <submittedName>
        <fullName evidence="1">Uncharacterized protein</fullName>
    </submittedName>
</protein>
<dbReference type="AlphaFoldDB" id="A0A202C4T7"/>